<evidence type="ECO:0000313" key="2">
    <source>
        <dbReference type="Proteomes" id="UP000739411"/>
    </source>
</evidence>
<dbReference type="InterPro" id="IPR002110">
    <property type="entry name" value="Ankyrin_rpt"/>
</dbReference>
<gene>
    <name evidence="1" type="ORF">IPJ38_04910</name>
</gene>
<accession>A0A935JV64</accession>
<comment type="caution">
    <text evidence="1">The sequence shown here is derived from an EMBL/GenBank/DDBJ whole genome shotgun (WGS) entry which is preliminary data.</text>
</comment>
<dbReference type="Proteomes" id="UP000739411">
    <property type="component" value="Unassembled WGS sequence"/>
</dbReference>
<sequence length="79" mass="9385">MCFCRKEGRFENGQKLFEQGADINSCDRSQYKPAILWAAEKGHVEVCKFIFSKGPLLRDCTYMFNYMARLEKQSFWQRC</sequence>
<reference evidence="1 2" key="1">
    <citation type="submission" date="2020-10" db="EMBL/GenBank/DDBJ databases">
        <title>Connecting structure to function with the recovery of over 1000 high-quality activated sludge metagenome-assembled genomes encoding full-length rRNA genes using long-read sequencing.</title>
        <authorList>
            <person name="Singleton C.M."/>
            <person name="Petriglieri F."/>
            <person name="Kristensen J.M."/>
            <person name="Kirkegaard R.H."/>
            <person name="Michaelsen T.Y."/>
            <person name="Andersen M.H."/>
            <person name="Karst S.M."/>
            <person name="Dueholm M.S."/>
            <person name="Nielsen P.H."/>
            <person name="Albertsen M."/>
        </authorList>
    </citation>
    <scope>NUCLEOTIDE SEQUENCE [LARGE SCALE GENOMIC DNA]</scope>
    <source>
        <strain evidence="1">EsbW_18-Q3-R4-48_BATAC.463</strain>
    </source>
</reference>
<dbReference type="InterPro" id="IPR036770">
    <property type="entry name" value="Ankyrin_rpt-contain_sf"/>
</dbReference>
<protein>
    <submittedName>
        <fullName evidence="1">Ankyrin repeat domain-containing protein</fullName>
    </submittedName>
</protein>
<name>A0A935JV64_9RHOO</name>
<dbReference type="Pfam" id="PF13637">
    <property type="entry name" value="Ank_4"/>
    <property type="match status" value="1"/>
</dbReference>
<proteinExistence type="predicted"/>
<organism evidence="1 2">
    <name type="scientific">Candidatus Dechloromonas phosphorivorans</name>
    <dbReference type="NCBI Taxonomy" id="2899244"/>
    <lineage>
        <taxon>Bacteria</taxon>
        <taxon>Pseudomonadati</taxon>
        <taxon>Pseudomonadota</taxon>
        <taxon>Betaproteobacteria</taxon>
        <taxon>Rhodocyclales</taxon>
        <taxon>Azonexaceae</taxon>
        <taxon>Dechloromonas</taxon>
    </lineage>
</organism>
<dbReference type="SUPFAM" id="SSF48403">
    <property type="entry name" value="Ankyrin repeat"/>
    <property type="match status" value="1"/>
</dbReference>
<dbReference type="Gene3D" id="1.25.40.20">
    <property type="entry name" value="Ankyrin repeat-containing domain"/>
    <property type="match status" value="1"/>
</dbReference>
<dbReference type="EMBL" id="JADJMS010000009">
    <property type="protein sequence ID" value="MBK7414541.1"/>
    <property type="molecule type" value="Genomic_DNA"/>
</dbReference>
<evidence type="ECO:0000313" key="1">
    <source>
        <dbReference type="EMBL" id="MBK7414541.1"/>
    </source>
</evidence>
<dbReference type="AlphaFoldDB" id="A0A935JV64"/>